<feature type="region of interest" description="Disordered" evidence="1">
    <location>
        <begin position="157"/>
        <end position="176"/>
    </location>
</feature>
<sequence length="248" mass="28553">MLGFIVFLRSMMPFYAATIAAAKEFYTYPRILQERTSTGRLVLQLTEKITLNLEKSTVLADNLVFVTSSKRLNEMENVNTSHIQANLFHDTKYQSSLMVRQIDGAVKVEGIVNDNLRIKPVHESQRSLKGEIIHKIFEIPDIKERFIDFELKTQPLRKEGEHSRGHRRKEHAPHTVHETMSGMKTFTVEVHVISDKAHQQDFQANEELIAYMAVMTNAVNLRYLEMASPKIKFILVGVTRTKKSRLCP</sequence>
<feature type="signal peptide" evidence="2">
    <location>
        <begin position="1"/>
        <end position="16"/>
    </location>
</feature>
<organism evidence="3">
    <name type="scientific">Rhipicephalus appendiculatus</name>
    <name type="common">Brown ear tick</name>
    <dbReference type="NCBI Taxonomy" id="34631"/>
    <lineage>
        <taxon>Eukaryota</taxon>
        <taxon>Metazoa</taxon>
        <taxon>Ecdysozoa</taxon>
        <taxon>Arthropoda</taxon>
        <taxon>Chelicerata</taxon>
        <taxon>Arachnida</taxon>
        <taxon>Acari</taxon>
        <taxon>Parasitiformes</taxon>
        <taxon>Ixodida</taxon>
        <taxon>Ixodoidea</taxon>
        <taxon>Ixodidae</taxon>
        <taxon>Rhipicephalinae</taxon>
        <taxon>Rhipicephalus</taxon>
        <taxon>Rhipicephalus</taxon>
    </lineage>
</organism>
<evidence type="ECO:0000256" key="1">
    <source>
        <dbReference type="SAM" id="MobiDB-lite"/>
    </source>
</evidence>
<evidence type="ECO:0000313" key="3">
    <source>
        <dbReference type="EMBL" id="JAP84405.1"/>
    </source>
</evidence>
<proteinExistence type="predicted"/>
<keyword evidence="2" id="KW-0732">Signal</keyword>
<dbReference type="GO" id="GO:0008237">
    <property type="term" value="F:metallopeptidase activity"/>
    <property type="evidence" value="ECO:0007669"/>
    <property type="project" value="InterPro"/>
</dbReference>
<dbReference type="SUPFAM" id="SSF55486">
    <property type="entry name" value="Metalloproteases ('zincins'), catalytic domain"/>
    <property type="match status" value="1"/>
</dbReference>
<dbReference type="AlphaFoldDB" id="A0A131Z0Z5"/>
<reference evidence="3" key="1">
    <citation type="journal article" date="2016" name="Ticks Tick Borne Dis.">
        <title>De novo assembly and annotation of the salivary gland transcriptome of Rhipicephalus appendiculatus male and female ticks during blood feeding.</title>
        <authorList>
            <person name="de Castro M.H."/>
            <person name="de Klerk D."/>
            <person name="Pienaar R."/>
            <person name="Latif A.A."/>
            <person name="Rees D.J."/>
            <person name="Mans B.J."/>
        </authorList>
    </citation>
    <scope>NUCLEOTIDE SEQUENCE</scope>
    <source>
        <tissue evidence="3">Salivary glands</tissue>
    </source>
</reference>
<dbReference type="EMBL" id="GEDV01004152">
    <property type="protein sequence ID" value="JAP84405.1"/>
    <property type="molecule type" value="Transcribed_RNA"/>
</dbReference>
<protein>
    <submittedName>
        <fullName evidence="3">Reprolysin</fullName>
    </submittedName>
</protein>
<name>A0A131Z0Z5_RHIAP</name>
<evidence type="ECO:0000256" key="2">
    <source>
        <dbReference type="SAM" id="SignalP"/>
    </source>
</evidence>
<feature type="chain" id="PRO_5007286481" evidence="2">
    <location>
        <begin position="17"/>
        <end position="248"/>
    </location>
</feature>
<dbReference type="Gene3D" id="3.40.390.10">
    <property type="entry name" value="Collagenase (Catalytic Domain)"/>
    <property type="match status" value="1"/>
</dbReference>
<accession>A0A131Z0Z5</accession>
<dbReference type="InterPro" id="IPR024079">
    <property type="entry name" value="MetalloPept_cat_dom_sf"/>
</dbReference>